<proteinExistence type="predicted"/>
<dbReference type="InterPro" id="IPR052712">
    <property type="entry name" value="Acid_resist_chaperone_HdeD"/>
</dbReference>
<sequence length="204" mass="21748">MDRTSPSTGDPHDVMARAGGHWGMMLTFSLLTLAAGVLAVAWPGRTVHVIAVLFGIQLLVVAGYEFFHAFATDDTGIKVLRILMATFSLFAGILVLRHPFQTVALIVLVLGVLWTATGLVNMFTAISDRESPHRAPMIVGGVITFIAGIVLLSFPAPTVFAVAMLLGIMLIVVGLLGATSAFELRAATRGHRPTRHHAHHVPAV</sequence>
<keyword evidence="1" id="KW-1133">Transmembrane helix</keyword>
<dbReference type="EMBL" id="JAINVZ010000001">
    <property type="protein sequence ID" value="MBY8883568.1"/>
    <property type="molecule type" value="Genomic_DNA"/>
</dbReference>
<reference evidence="2 3" key="1">
    <citation type="submission" date="2021-08" db="EMBL/GenBank/DDBJ databases">
        <title>Streptomyces sp. PTM05 isolated from lichen.</title>
        <authorList>
            <person name="Somphong A."/>
            <person name="Phongsopitanun W."/>
            <person name="Tanasupawat S."/>
        </authorList>
    </citation>
    <scope>NUCLEOTIDE SEQUENCE [LARGE SCALE GENOMIC DNA]</scope>
    <source>
        <strain evidence="2 3">Ptm05</strain>
    </source>
</reference>
<feature type="transmembrane region" description="Helical" evidence="1">
    <location>
        <begin position="135"/>
        <end position="154"/>
    </location>
</feature>
<dbReference type="PANTHER" id="PTHR34989:SF1">
    <property type="entry name" value="PROTEIN HDED"/>
    <property type="match status" value="1"/>
</dbReference>
<dbReference type="Pfam" id="PF03729">
    <property type="entry name" value="DUF308"/>
    <property type="match status" value="2"/>
</dbReference>
<protein>
    <submittedName>
        <fullName evidence="2">HdeD family acid-resistance protein</fullName>
    </submittedName>
</protein>
<keyword evidence="3" id="KW-1185">Reference proteome</keyword>
<dbReference type="Proteomes" id="UP001198565">
    <property type="component" value="Unassembled WGS sequence"/>
</dbReference>
<feature type="transmembrane region" description="Helical" evidence="1">
    <location>
        <begin position="160"/>
        <end position="182"/>
    </location>
</feature>
<organism evidence="2 3">
    <name type="scientific">Streptantibioticus parmotrematis</name>
    <dbReference type="NCBI Taxonomy" id="2873249"/>
    <lineage>
        <taxon>Bacteria</taxon>
        <taxon>Bacillati</taxon>
        <taxon>Actinomycetota</taxon>
        <taxon>Actinomycetes</taxon>
        <taxon>Kitasatosporales</taxon>
        <taxon>Streptomycetaceae</taxon>
        <taxon>Streptantibioticus</taxon>
    </lineage>
</organism>
<comment type="caution">
    <text evidence="2">The sequence shown here is derived from an EMBL/GenBank/DDBJ whole genome shotgun (WGS) entry which is preliminary data.</text>
</comment>
<dbReference type="InterPro" id="IPR005325">
    <property type="entry name" value="DUF308_memb"/>
</dbReference>
<gene>
    <name evidence="2" type="ORF">K7472_01740</name>
</gene>
<evidence type="ECO:0000313" key="2">
    <source>
        <dbReference type="EMBL" id="MBY8883568.1"/>
    </source>
</evidence>
<feature type="transmembrane region" description="Helical" evidence="1">
    <location>
        <begin position="102"/>
        <end position="123"/>
    </location>
</feature>
<keyword evidence="1" id="KW-0812">Transmembrane</keyword>
<feature type="transmembrane region" description="Helical" evidence="1">
    <location>
        <begin position="79"/>
        <end position="96"/>
    </location>
</feature>
<feature type="transmembrane region" description="Helical" evidence="1">
    <location>
        <begin position="21"/>
        <end position="42"/>
    </location>
</feature>
<evidence type="ECO:0000256" key="1">
    <source>
        <dbReference type="SAM" id="Phobius"/>
    </source>
</evidence>
<evidence type="ECO:0000313" key="3">
    <source>
        <dbReference type="Proteomes" id="UP001198565"/>
    </source>
</evidence>
<feature type="transmembrane region" description="Helical" evidence="1">
    <location>
        <begin position="48"/>
        <end position="67"/>
    </location>
</feature>
<keyword evidence="1" id="KW-0472">Membrane</keyword>
<dbReference type="RefSeq" id="WP_222973221.1">
    <property type="nucleotide sequence ID" value="NZ_JAINVZ010000001.1"/>
</dbReference>
<dbReference type="PANTHER" id="PTHR34989">
    <property type="entry name" value="PROTEIN HDED"/>
    <property type="match status" value="1"/>
</dbReference>
<accession>A0ABS7QK54</accession>
<name>A0ABS7QK54_9ACTN</name>